<dbReference type="GO" id="GO:0004674">
    <property type="term" value="F:protein serine/threonine kinase activity"/>
    <property type="evidence" value="ECO:0007669"/>
    <property type="project" value="UniProtKB-KW"/>
</dbReference>
<dbReference type="EMBL" id="CP162511">
    <property type="protein sequence ID" value="XDI03801.1"/>
    <property type="molecule type" value="Genomic_DNA"/>
</dbReference>
<keyword evidence="6 7" id="KW-0067">ATP-binding</keyword>
<protein>
    <recommendedName>
        <fullName evidence="1">non-specific serine/threonine protein kinase</fullName>
        <ecNumber evidence="1">2.7.11.1</ecNumber>
    </recommendedName>
</protein>
<dbReference type="PANTHER" id="PTHR43289">
    <property type="entry name" value="MITOGEN-ACTIVATED PROTEIN KINASE KINASE KINASE 20-RELATED"/>
    <property type="match status" value="1"/>
</dbReference>
<evidence type="ECO:0000256" key="1">
    <source>
        <dbReference type="ARBA" id="ARBA00012513"/>
    </source>
</evidence>
<evidence type="ECO:0000256" key="6">
    <source>
        <dbReference type="ARBA" id="ARBA00022840"/>
    </source>
</evidence>
<dbReference type="CDD" id="cd14014">
    <property type="entry name" value="STKc_PknB_like"/>
    <property type="match status" value="1"/>
</dbReference>
<feature type="region of interest" description="Disordered" evidence="8">
    <location>
        <begin position="327"/>
        <end position="346"/>
    </location>
</feature>
<dbReference type="EC" id="2.7.11.1" evidence="1"/>
<evidence type="ECO:0000256" key="5">
    <source>
        <dbReference type="ARBA" id="ARBA00022777"/>
    </source>
</evidence>
<dbReference type="SUPFAM" id="SSF56112">
    <property type="entry name" value="Protein kinase-like (PK-like)"/>
    <property type="match status" value="1"/>
</dbReference>
<feature type="compositionally biased region" description="Low complexity" evidence="8">
    <location>
        <begin position="446"/>
        <end position="467"/>
    </location>
</feature>
<evidence type="ECO:0000256" key="2">
    <source>
        <dbReference type="ARBA" id="ARBA00022527"/>
    </source>
</evidence>
<keyword evidence="9" id="KW-0472">Membrane</keyword>
<dbReference type="Pfam" id="PF00069">
    <property type="entry name" value="Pkinase"/>
    <property type="match status" value="1"/>
</dbReference>
<keyword evidence="4 7" id="KW-0547">Nucleotide-binding</keyword>
<reference evidence="11" key="1">
    <citation type="submission" date="2024-05" db="EMBL/GenBank/DDBJ databases">
        <title>Herbiconiux sp. A18JL235.</title>
        <authorList>
            <person name="Zhang G."/>
        </authorList>
    </citation>
    <scope>NUCLEOTIDE SEQUENCE</scope>
    <source>
        <strain evidence="11">A18JL235</strain>
    </source>
</reference>
<organism evidence="11">
    <name type="scientific">Herbiconiux sp. A18JL235</name>
    <dbReference type="NCBI Taxonomy" id="3152363"/>
    <lineage>
        <taxon>Bacteria</taxon>
        <taxon>Bacillati</taxon>
        <taxon>Actinomycetota</taxon>
        <taxon>Actinomycetes</taxon>
        <taxon>Micrococcales</taxon>
        <taxon>Microbacteriaceae</taxon>
        <taxon>Herbiconiux</taxon>
    </lineage>
</organism>
<dbReference type="PROSITE" id="PS00108">
    <property type="entry name" value="PROTEIN_KINASE_ST"/>
    <property type="match status" value="1"/>
</dbReference>
<sequence>MSIAPPESSPTTGELLDGRYLLDSRLGSGGMGVVYRARDETLGRTVAVKVFRESAVEDARTTTEMRFLASLNHAALVTLYDARMTGDRPNYLVMECVEGPTLRQRVERGPLGQRETATMARDLAEALHVVHQSGIVHRDIKPSNVLLRPSHLPGEEYRAKLADFGIALLVDATRLTAPGTLIGTAAYLSPEQVRGAAATPASDVYSLGLVLLEALTGERAFPQTATHETALARLSRDPVVPGSLGYGWKSLLAAMTAREPSTRPTALDVAVAAGELMTGGVSDPTATGAIDLEATMVLAEPPRAEPTAATVALAGVAPAALDAAPAWASTTPTKPTSTAAPARAKGRRRRVVLTLAASALVLVAVVGVSLSALGSSSAPASPAQVEATDPAVPEQAVVPADDVQPAETEQTVVEDVPTEAVVPEDTQPVVEAPVDTGDTGPGDSGTGNENKGPGNNNGNGAENKGPGNNNGNGNGPGKK</sequence>
<proteinExistence type="predicted"/>
<evidence type="ECO:0000256" key="4">
    <source>
        <dbReference type="ARBA" id="ARBA00022741"/>
    </source>
</evidence>
<keyword evidence="9" id="KW-1133">Transmembrane helix</keyword>
<keyword evidence="2" id="KW-0723">Serine/threonine-protein kinase</keyword>
<dbReference type="InterPro" id="IPR000719">
    <property type="entry name" value="Prot_kinase_dom"/>
</dbReference>
<feature type="domain" description="Protein kinase" evidence="10">
    <location>
        <begin position="20"/>
        <end position="277"/>
    </location>
</feature>
<dbReference type="PROSITE" id="PS50011">
    <property type="entry name" value="PROTEIN_KINASE_DOM"/>
    <property type="match status" value="1"/>
</dbReference>
<dbReference type="Gene3D" id="1.10.510.10">
    <property type="entry name" value="Transferase(Phosphotransferase) domain 1"/>
    <property type="match status" value="1"/>
</dbReference>
<feature type="binding site" evidence="7">
    <location>
        <position position="49"/>
    </location>
    <ligand>
        <name>ATP</name>
        <dbReference type="ChEBI" id="CHEBI:30616"/>
    </ligand>
</feature>
<dbReference type="GO" id="GO:0005524">
    <property type="term" value="F:ATP binding"/>
    <property type="evidence" value="ECO:0007669"/>
    <property type="project" value="UniProtKB-UniRule"/>
</dbReference>
<name>A0AB39BCB7_9MICO</name>
<dbReference type="InterPro" id="IPR017441">
    <property type="entry name" value="Protein_kinase_ATP_BS"/>
</dbReference>
<dbReference type="InterPro" id="IPR008271">
    <property type="entry name" value="Ser/Thr_kinase_AS"/>
</dbReference>
<dbReference type="Gene3D" id="3.30.200.20">
    <property type="entry name" value="Phosphorylase Kinase, domain 1"/>
    <property type="match status" value="1"/>
</dbReference>
<evidence type="ECO:0000256" key="7">
    <source>
        <dbReference type="PROSITE-ProRule" id="PRU10141"/>
    </source>
</evidence>
<dbReference type="PANTHER" id="PTHR43289:SF6">
    <property type="entry name" value="SERINE_THREONINE-PROTEIN KINASE NEKL-3"/>
    <property type="match status" value="1"/>
</dbReference>
<dbReference type="RefSeq" id="WP_368496218.1">
    <property type="nucleotide sequence ID" value="NZ_CP162511.1"/>
</dbReference>
<feature type="region of interest" description="Disordered" evidence="8">
    <location>
        <begin position="402"/>
        <end position="479"/>
    </location>
</feature>
<keyword evidence="5 11" id="KW-0418">Kinase</keyword>
<feature type="compositionally biased region" description="Low complexity" evidence="8">
    <location>
        <begin position="327"/>
        <end position="343"/>
    </location>
</feature>
<dbReference type="InterPro" id="IPR011009">
    <property type="entry name" value="Kinase-like_dom_sf"/>
</dbReference>
<gene>
    <name evidence="11" type="ORF">ABFY20_10595</name>
</gene>
<keyword evidence="3" id="KW-0808">Transferase</keyword>
<feature type="transmembrane region" description="Helical" evidence="9">
    <location>
        <begin position="351"/>
        <end position="373"/>
    </location>
</feature>
<evidence type="ECO:0000256" key="9">
    <source>
        <dbReference type="SAM" id="Phobius"/>
    </source>
</evidence>
<dbReference type="PROSITE" id="PS00107">
    <property type="entry name" value="PROTEIN_KINASE_ATP"/>
    <property type="match status" value="1"/>
</dbReference>
<evidence type="ECO:0000259" key="10">
    <source>
        <dbReference type="PROSITE" id="PS50011"/>
    </source>
</evidence>
<feature type="compositionally biased region" description="Gly residues" evidence="8">
    <location>
        <begin position="468"/>
        <end position="479"/>
    </location>
</feature>
<keyword evidence="9" id="KW-0812">Transmembrane</keyword>
<evidence type="ECO:0000256" key="3">
    <source>
        <dbReference type="ARBA" id="ARBA00022679"/>
    </source>
</evidence>
<evidence type="ECO:0000256" key="8">
    <source>
        <dbReference type="SAM" id="MobiDB-lite"/>
    </source>
</evidence>
<evidence type="ECO:0000313" key="11">
    <source>
        <dbReference type="EMBL" id="XDI03801.1"/>
    </source>
</evidence>
<dbReference type="AlphaFoldDB" id="A0AB39BCB7"/>
<accession>A0AB39BCB7</accession>
<dbReference type="SMART" id="SM00220">
    <property type="entry name" value="S_TKc"/>
    <property type="match status" value="1"/>
</dbReference>